<dbReference type="AlphaFoldDB" id="A0A0F8YX87"/>
<dbReference type="EMBL" id="LAZR01051041">
    <property type="protein sequence ID" value="KKK86018.1"/>
    <property type="molecule type" value="Genomic_DNA"/>
</dbReference>
<accession>A0A0F8YX87</accession>
<proteinExistence type="predicted"/>
<sequence length="116" mass="13370">MLIITIIILNNGIVKKRITEENNVVSAKVIETPMDCDNLGRRRGYYKLQYNGQVFVKKGNRLICETLYGKQEVNVLTNAQMDKLIFLNEYDESNDFLYGILLGLFGLAITYKGWKK</sequence>
<gene>
    <name evidence="1" type="ORF">LCGC14_2767450</name>
</gene>
<reference evidence="1" key="1">
    <citation type="journal article" date="2015" name="Nature">
        <title>Complex archaea that bridge the gap between prokaryotes and eukaryotes.</title>
        <authorList>
            <person name="Spang A."/>
            <person name="Saw J.H."/>
            <person name="Jorgensen S.L."/>
            <person name="Zaremba-Niedzwiedzka K."/>
            <person name="Martijn J."/>
            <person name="Lind A.E."/>
            <person name="van Eijk R."/>
            <person name="Schleper C."/>
            <person name="Guy L."/>
            <person name="Ettema T.J."/>
        </authorList>
    </citation>
    <scope>NUCLEOTIDE SEQUENCE</scope>
</reference>
<organism evidence="1">
    <name type="scientific">marine sediment metagenome</name>
    <dbReference type="NCBI Taxonomy" id="412755"/>
    <lineage>
        <taxon>unclassified sequences</taxon>
        <taxon>metagenomes</taxon>
        <taxon>ecological metagenomes</taxon>
    </lineage>
</organism>
<protein>
    <submittedName>
        <fullName evidence="1">Uncharacterized protein</fullName>
    </submittedName>
</protein>
<name>A0A0F8YX87_9ZZZZ</name>
<evidence type="ECO:0000313" key="1">
    <source>
        <dbReference type="EMBL" id="KKK86018.1"/>
    </source>
</evidence>
<comment type="caution">
    <text evidence="1">The sequence shown here is derived from an EMBL/GenBank/DDBJ whole genome shotgun (WGS) entry which is preliminary data.</text>
</comment>